<gene>
    <name evidence="8" type="ORF">BCR33DRAFT_640119</name>
</gene>
<dbReference type="SMART" id="SM00355">
    <property type="entry name" value="ZnF_C2H2"/>
    <property type="match status" value="3"/>
</dbReference>
<evidence type="ECO:0000313" key="9">
    <source>
        <dbReference type="Proteomes" id="UP000193642"/>
    </source>
</evidence>
<keyword evidence="4" id="KW-0862">Zinc</keyword>
<evidence type="ECO:0000256" key="5">
    <source>
        <dbReference type="ARBA" id="ARBA00023242"/>
    </source>
</evidence>
<evidence type="ECO:0000256" key="2">
    <source>
        <dbReference type="ARBA" id="ARBA00022737"/>
    </source>
</evidence>
<feature type="domain" description="C2H2-type" evidence="7">
    <location>
        <begin position="1"/>
        <end position="29"/>
    </location>
</feature>
<feature type="domain" description="C2H2-type" evidence="7">
    <location>
        <begin position="30"/>
        <end position="59"/>
    </location>
</feature>
<comment type="caution">
    <text evidence="8">The sequence shown here is derived from an EMBL/GenBank/DDBJ whole genome shotgun (WGS) entry which is preliminary data.</text>
</comment>
<dbReference type="GO" id="GO:0008270">
    <property type="term" value="F:zinc ion binding"/>
    <property type="evidence" value="ECO:0007669"/>
    <property type="project" value="UniProtKB-KW"/>
</dbReference>
<keyword evidence="5" id="KW-0539">Nucleus</keyword>
<dbReference type="Pfam" id="PF00096">
    <property type="entry name" value="zf-C2H2"/>
    <property type="match status" value="2"/>
</dbReference>
<dbReference type="PROSITE" id="PS00028">
    <property type="entry name" value="ZINC_FINGER_C2H2_1"/>
    <property type="match status" value="3"/>
</dbReference>
<accession>A0A1Y2APX4</accession>
<dbReference type="AlphaFoldDB" id="A0A1Y2APX4"/>
<dbReference type="FunFam" id="3.30.160.60:FF:000125">
    <property type="entry name" value="Putative zinc finger protein 143"/>
    <property type="match status" value="1"/>
</dbReference>
<dbReference type="STRING" id="329046.A0A1Y2APX4"/>
<evidence type="ECO:0000256" key="3">
    <source>
        <dbReference type="ARBA" id="ARBA00022771"/>
    </source>
</evidence>
<dbReference type="Proteomes" id="UP000193642">
    <property type="component" value="Unassembled WGS sequence"/>
</dbReference>
<evidence type="ECO:0000313" key="8">
    <source>
        <dbReference type="EMBL" id="ORY24546.1"/>
    </source>
</evidence>
<dbReference type="EMBL" id="MCGO01000141">
    <property type="protein sequence ID" value="ORY24546.1"/>
    <property type="molecule type" value="Genomic_DNA"/>
</dbReference>
<dbReference type="PROSITE" id="PS50157">
    <property type="entry name" value="ZINC_FINGER_C2H2_2"/>
    <property type="match status" value="3"/>
</dbReference>
<dbReference type="SUPFAM" id="SSF57667">
    <property type="entry name" value="beta-beta-alpha zinc fingers"/>
    <property type="match status" value="1"/>
</dbReference>
<protein>
    <recommendedName>
        <fullName evidence="7">C2H2-type domain-containing protein</fullName>
    </recommendedName>
</protein>
<reference evidence="8 9" key="1">
    <citation type="submission" date="2016-07" db="EMBL/GenBank/DDBJ databases">
        <title>Pervasive Adenine N6-methylation of Active Genes in Fungi.</title>
        <authorList>
            <consortium name="DOE Joint Genome Institute"/>
            <person name="Mondo S.J."/>
            <person name="Dannebaum R.O."/>
            <person name="Kuo R.C."/>
            <person name="Labutti K."/>
            <person name="Haridas S."/>
            <person name="Kuo A."/>
            <person name="Salamov A."/>
            <person name="Ahrendt S.R."/>
            <person name="Lipzen A."/>
            <person name="Sullivan W."/>
            <person name="Andreopoulos W.B."/>
            <person name="Clum A."/>
            <person name="Lindquist E."/>
            <person name="Daum C."/>
            <person name="Ramamoorthy G.K."/>
            <person name="Gryganskyi A."/>
            <person name="Culley D."/>
            <person name="Magnuson J.K."/>
            <person name="James T.Y."/>
            <person name="O'Malley M.A."/>
            <person name="Stajich J.E."/>
            <person name="Spatafora J.W."/>
            <person name="Visel A."/>
            <person name="Grigoriev I.V."/>
        </authorList>
    </citation>
    <scope>NUCLEOTIDE SEQUENCE [LARGE SCALE GENOMIC DNA]</scope>
    <source>
        <strain evidence="8 9">JEL800</strain>
    </source>
</reference>
<dbReference type="PANTHER" id="PTHR14003">
    <property type="entry name" value="TRANSCRIPTIONAL REPRESSOR PROTEIN YY"/>
    <property type="match status" value="1"/>
</dbReference>
<sequence>ECPVVGCTKSFRKLANFRQHMLKHTGALPYACEYPGCDKRYNTKNRLNVHQCKHTGKFPHECPTCANKYAQKCSLTTHLVSHMN</sequence>
<dbReference type="GO" id="GO:0000981">
    <property type="term" value="F:DNA-binding transcription factor activity, RNA polymerase II-specific"/>
    <property type="evidence" value="ECO:0007669"/>
    <property type="project" value="TreeGrafter"/>
</dbReference>
<dbReference type="InterPro" id="IPR013087">
    <property type="entry name" value="Znf_C2H2_type"/>
</dbReference>
<name>A0A1Y2APX4_9FUNG</name>
<proteinExistence type="predicted"/>
<dbReference type="GO" id="GO:0005667">
    <property type="term" value="C:transcription regulator complex"/>
    <property type="evidence" value="ECO:0007669"/>
    <property type="project" value="TreeGrafter"/>
</dbReference>
<keyword evidence="1" id="KW-0479">Metal-binding</keyword>
<keyword evidence="3 6" id="KW-0863">Zinc-finger</keyword>
<dbReference type="InterPro" id="IPR036236">
    <property type="entry name" value="Znf_C2H2_sf"/>
</dbReference>
<organism evidence="8 9">
    <name type="scientific">Rhizoclosmatium globosum</name>
    <dbReference type="NCBI Taxonomy" id="329046"/>
    <lineage>
        <taxon>Eukaryota</taxon>
        <taxon>Fungi</taxon>
        <taxon>Fungi incertae sedis</taxon>
        <taxon>Chytridiomycota</taxon>
        <taxon>Chytridiomycota incertae sedis</taxon>
        <taxon>Chytridiomycetes</taxon>
        <taxon>Chytridiales</taxon>
        <taxon>Chytriomycetaceae</taxon>
        <taxon>Rhizoclosmatium</taxon>
    </lineage>
</organism>
<feature type="non-terminal residue" evidence="8">
    <location>
        <position position="84"/>
    </location>
</feature>
<dbReference type="OrthoDB" id="6077919at2759"/>
<evidence type="ECO:0000259" key="7">
    <source>
        <dbReference type="PROSITE" id="PS50157"/>
    </source>
</evidence>
<keyword evidence="2" id="KW-0677">Repeat</keyword>
<feature type="domain" description="C2H2-type" evidence="7">
    <location>
        <begin position="60"/>
        <end position="84"/>
    </location>
</feature>
<feature type="non-terminal residue" evidence="8">
    <location>
        <position position="1"/>
    </location>
</feature>
<dbReference type="GO" id="GO:0000978">
    <property type="term" value="F:RNA polymerase II cis-regulatory region sequence-specific DNA binding"/>
    <property type="evidence" value="ECO:0007669"/>
    <property type="project" value="TreeGrafter"/>
</dbReference>
<evidence type="ECO:0000256" key="6">
    <source>
        <dbReference type="PROSITE-ProRule" id="PRU00042"/>
    </source>
</evidence>
<keyword evidence="9" id="KW-1185">Reference proteome</keyword>
<evidence type="ECO:0000256" key="4">
    <source>
        <dbReference type="ARBA" id="ARBA00022833"/>
    </source>
</evidence>
<dbReference type="GO" id="GO:0031519">
    <property type="term" value="C:PcG protein complex"/>
    <property type="evidence" value="ECO:0007669"/>
    <property type="project" value="TreeGrafter"/>
</dbReference>
<dbReference type="GO" id="GO:0000785">
    <property type="term" value="C:chromatin"/>
    <property type="evidence" value="ECO:0007669"/>
    <property type="project" value="TreeGrafter"/>
</dbReference>
<dbReference type="Gene3D" id="3.30.160.60">
    <property type="entry name" value="Classic Zinc Finger"/>
    <property type="match status" value="2"/>
</dbReference>
<evidence type="ECO:0000256" key="1">
    <source>
        <dbReference type="ARBA" id="ARBA00022723"/>
    </source>
</evidence>
<dbReference type="PANTHER" id="PTHR14003:SF23">
    <property type="entry name" value="ZINC FINGER PROTEIN 143"/>
    <property type="match status" value="1"/>
</dbReference>